<keyword evidence="1" id="KW-1133">Transmembrane helix</keyword>
<dbReference type="InterPro" id="IPR010559">
    <property type="entry name" value="Sig_transdc_His_kin_internal"/>
</dbReference>
<dbReference type="Proteomes" id="UP000249547">
    <property type="component" value="Unassembled WGS sequence"/>
</dbReference>
<gene>
    <name evidence="3" type="ORF">LX64_04717</name>
</gene>
<dbReference type="Pfam" id="PF06580">
    <property type="entry name" value="His_kinase"/>
    <property type="match status" value="1"/>
</dbReference>
<dbReference type="Gene3D" id="3.30.565.10">
    <property type="entry name" value="Histidine kinase-like ATPase, C-terminal domain"/>
    <property type="match status" value="1"/>
</dbReference>
<dbReference type="InterPro" id="IPR036890">
    <property type="entry name" value="HATPase_C_sf"/>
</dbReference>
<keyword evidence="3" id="KW-0808">Transferase</keyword>
<dbReference type="GO" id="GO:0000155">
    <property type="term" value="F:phosphorelay sensor kinase activity"/>
    <property type="evidence" value="ECO:0007669"/>
    <property type="project" value="InterPro"/>
</dbReference>
<evidence type="ECO:0000259" key="2">
    <source>
        <dbReference type="Pfam" id="PF06580"/>
    </source>
</evidence>
<keyword evidence="1" id="KW-0472">Membrane</keyword>
<evidence type="ECO:0000313" key="3">
    <source>
        <dbReference type="EMBL" id="RAI98732.1"/>
    </source>
</evidence>
<keyword evidence="3" id="KW-0418">Kinase</keyword>
<dbReference type="PANTHER" id="PTHR34220">
    <property type="entry name" value="SENSOR HISTIDINE KINASE YPDA"/>
    <property type="match status" value="1"/>
</dbReference>
<keyword evidence="1" id="KW-0812">Transmembrane</keyword>
<feature type="domain" description="Signal transduction histidine kinase internal region" evidence="2">
    <location>
        <begin position="147"/>
        <end position="225"/>
    </location>
</feature>
<protein>
    <submittedName>
        <fullName evidence="3">Histidine kinase</fullName>
    </submittedName>
</protein>
<organism evidence="3 4">
    <name type="scientific">Chitinophaga skermanii</name>
    <dbReference type="NCBI Taxonomy" id="331697"/>
    <lineage>
        <taxon>Bacteria</taxon>
        <taxon>Pseudomonadati</taxon>
        <taxon>Bacteroidota</taxon>
        <taxon>Chitinophagia</taxon>
        <taxon>Chitinophagales</taxon>
        <taxon>Chitinophagaceae</taxon>
        <taxon>Chitinophaga</taxon>
    </lineage>
</organism>
<dbReference type="EMBL" id="QLLL01000011">
    <property type="protein sequence ID" value="RAI98732.1"/>
    <property type="molecule type" value="Genomic_DNA"/>
</dbReference>
<accession>A0A327Q6A6</accession>
<evidence type="ECO:0000256" key="1">
    <source>
        <dbReference type="SAM" id="Phobius"/>
    </source>
</evidence>
<feature type="transmembrane region" description="Helical" evidence="1">
    <location>
        <begin position="40"/>
        <end position="62"/>
    </location>
</feature>
<comment type="caution">
    <text evidence="3">The sequence shown here is derived from an EMBL/GenBank/DDBJ whole genome shotgun (WGS) entry which is preliminary data.</text>
</comment>
<dbReference type="InterPro" id="IPR050640">
    <property type="entry name" value="Bact_2-comp_sensor_kinase"/>
</dbReference>
<feature type="transmembrane region" description="Helical" evidence="1">
    <location>
        <begin position="104"/>
        <end position="127"/>
    </location>
</feature>
<keyword evidence="4" id="KW-1185">Reference proteome</keyword>
<dbReference type="RefSeq" id="WP_158538721.1">
    <property type="nucleotide sequence ID" value="NZ_QLLL01000011.1"/>
</dbReference>
<reference evidence="3 4" key="1">
    <citation type="submission" date="2018-06" db="EMBL/GenBank/DDBJ databases">
        <title>Genomic Encyclopedia of Archaeal and Bacterial Type Strains, Phase II (KMG-II): from individual species to whole genera.</title>
        <authorList>
            <person name="Goeker M."/>
        </authorList>
    </citation>
    <scope>NUCLEOTIDE SEQUENCE [LARGE SCALE GENOMIC DNA]</scope>
    <source>
        <strain evidence="3 4">DSM 23857</strain>
    </source>
</reference>
<dbReference type="OrthoDB" id="9809908at2"/>
<feature type="transmembrane region" description="Helical" evidence="1">
    <location>
        <begin position="71"/>
        <end position="92"/>
    </location>
</feature>
<feature type="transmembrane region" description="Helical" evidence="1">
    <location>
        <begin position="12"/>
        <end position="34"/>
    </location>
</feature>
<name>A0A327Q6A6_9BACT</name>
<dbReference type="GO" id="GO:0016020">
    <property type="term" value="C:membrane"/>
    <property type="evidence" value="ECO:0007669"/>
    <property type="project" value="InterPro"/>
</dbReference>
<proteinExistence type="predicted"/>
<dbReference type="AlphaFoldDB" id="A0A327Q6A6"/>
<evidence type="ECO:0000313" key="4">
    <source>
        <dbReference type="Proteomes" id="UP000249547"/>
    </source>
</evidence>
<sequence>MRKEKKLQLWPLWAFVWILLALSIFSSVLIHTTMHLRTSILYTLIMVGIAMVFSHFLADIALPRFMQKKQYWIFMSVFLFTSFCMGMLFTLFDSFILPDNKPFFAKSIGLTVSSVLITGGICGLRFYKEHLIVEKKHADLQTAHLEAELKLLRDQLNPHFLFNVINSIHVLQKKDPQQASSVLLKFSDMLRHQLYDSSKAYILLSEEIGYIKNYVNVEMVRWGNDINVDCQWLDNTDNLVVAPFILSPFVENAFKHVSRERLDYNFIRITMQRHQQQVVMRVVNSVDEVPVPTGLPGGIGLENVQKRLALLYPGKHELTIVKEAGLFIITLTLELEASWKKYAV</sequence>
<dbReference type="PANTHER" id="PTHR34220:SF7">
    <property type="entry name" value="SENSOR HISTIDINE KINASE YPDA"/>
    <property type="match status" value="1"/>
</dbReference>